<proteinExistence type="predicted"/>
<keyword evidence="4" id="KW-1185">Reference proteome</keyword>
<dbReference type="EMBL" id="JAWDGP010000840">
    <property type="protein sequence ID" value="KAK3796824.1"/>
    <property type="molecule type" value="Genomic_DNA"/>
</dbReference>
<sequence length="144" mass="16440">MLVLLKWSGALYLLVLGLGSPTRYQLPHSLRPRALLRLCVGLQPNAFSSVLPRDDLFGLWTCVSLSIMEAKITRLNSKKQNMLQQIQRCENGEKTAARHVINIIIQKKEEAEIPERNNGRDDGEQNRWLRCAASWGNEEARDEE</sequence>
<dbReference type="AlphaFoldDB" id="A0AAE1AZ46"/>
<organism evidence="3 4">
    <name type="scientific">Elysia crispata</name>
    <name type="common">lettuce slug</name>
    <dbReference type="NCBI Taxonomy" id="231223"/>
    <lineage>
        <taxon>Eukaryota</taxon>
        <taxon>Metazoa</taxon>
        <taxon>Spiralia</taxon>
        <taxon>Lophotrochozoa</taxon>
        <taxon>Mollusca</taxon>
        <taxon>Gastropoda</taxon>
        <taxon>Heterobranchia</taxon>
        <taxon>Euthyneura</taxon>
        <taxon>Panpulmonata</taxon>
        <taxon>Sacoglossa</taxon>
        <taxon>Placobranchoidea</taxon>
        <taxon>Plakobranchidae</taxon>
        <taxon>Elysia</taxon>
    </lineage>
</organism>
<reference evidence="3" key="1">
    <citation type="journal article" date="2023" name="G3 (Bethesda)">
        <title>A reference genome for the long-term kleptoplast-retaining sea slug Elysia crispata morphotype clarki.</title>
        <authorList>
            <person name="Eastman K.E."/>
            <person name="Pendleton A.L."/>
            <person name="Shaikh M.A."/>
            <person name="Suttiyut T."/>
            <person name="Ogas R."/>
            <person name="Tomko P."/>
            <person name="Gavelis G."/>
            <person name="Widhalm J.R."/>
            <person name="Wisecaver J.H."/>
        </authorList>
    </citation>
    <scope>NUCLEOTIDE SEQUENCE</scope>
    <source>
        <strain evidence="3">ECLA1</strain>
    </source>
</reference>
<feature type="signal peptide" evidence="2">
    <location>
        <begin position="1"/>
        <end position="19"/>
    </location>
</feature>
<evidence type="ECO:0000313" key="4">
    <source>
        <dbReference type="Proteomes" id="UP001283361"/>
    </source>
</evidence>
<evidence type="ECO:0000313" key="3">
    <source>
        <dbReference type="EMBL" id="KAK3796824.1"/>
    </source>
</evidence>
<feature type="chain" id="PRO_5042262549" evidence="2">
    <location>
        <begin position="20"/>
        <end position="144"/>
    </location>
</feature>
<evidence type="ECO:0000256" key="2">
    <source>
        <dbReference type="SAM" id="SignalP"/>
    </source>
</evidence>
<accession>A0AAE1AZ46</accession>
<gene>
    <name evidence="3" type="ORF">RRG08_040883</name>
</gene>
<keyword evidence="2" id="KW-0732">Signal</keyword>
<comment type="caution">
    <text evidence="3">The sequence shown here is derived from an EMBL/GenBank/DDBJ whole genome shotgun (WGS) entry which is preliminary data.</text>
</comment>
<feature type="coiled-coil region" evidence="1">
    <location>
        <begin position="65"/>
        <end position="92"/>
    </location>
</feature>
<dbReference type="Proteomes" id="UP001283361">
    <property type="component" value="Unassembled WGS sequence"/>
</dbReference>
<name>A0AAE1AZ46_9GAST</name>
<keyword evidence="1" id="KW-0175">Coiled coil</keyword>
<evidence type="ECO:0000256" key="1">
    <source>
        <dbReference type="SAM" id="Coils"/>
    </source>
</evidence>
<protein>
    <submittedName>
        <fullName evidence="3">Uncharacterized protein</fullName>
    </submittedName>
</protein>